<accession>A0A8T0USV4</accession>
<dbReference type="Proteomes" id="UP000823388">
    <property type="component" value="Chromosome 3K"/>
</dbReference>
<organism evidence="1 2">
    <name type="scientific">Panicum virgatum</name>
    <name type="common">Blackwell switchgrass</name>
    <dbReference type="NCBI Taxonomy" id="38727"/>
    <lineage>
        <taxon>Eukaryota</taxon>
        <taxon>Viridiplantae</taxon>
        <taxon>Streptophyta</taxon>
        <taxon>Embryophyta</taxon>
        <taxon>Tracheophyta</taxon>
        <taxon>Spermatophyta</taxon>
        <taxon>Magnoliopsida</taxon>
        <taxon>Liliopsida</taxon>
        <taxon>Poales</taxon>
        <taxon>Poaceae</taxon>
        <taxon>PACMAD clade</taxon>
        <taxon>Panicoideae</taxon>
        <taxon>Panicodae</taxon>
        <taxon>Paniceae</taxon>
        <taxon>Panicinae</taxon>
        <taxon>Panicum</taxon>
        <taxon>Panicum sect. Hiantes</taxon>
    </lineage>
</organism>
<name>A0A8T0USV4_PANVG</name>
<gene>
    <name evidence="1" type="ORF">PVAP13_3KG298600</name>
</gene>
<protein>
    <submittedName>
        <fullName evidence="1">Uncharacterized protein</fullName>
    </submittedName>
</protein>
<sequence>MSLPLLPSPVLLRRSAMSLCPPVAPRRVLPMAPDPATKSSFGVPSAQELPQHALRLYCNMHAGYLHMRWLIG</sequence>
<evidence type="ECO:0000313" key="1">
    <source>
        <dbReference type="EMBL" id="KAG2625810.1"/>
    </source>
</evidence>
<proteinExistence type="predicted"/>
<keyword evidence="2" id="KW-1185">Reference proteome</keyword>
<evidence type="ECO:0000313" key="2">
    <source>
        <dbReference type="Proteomes" id="UP000823388"/>
    </source>
</evidence>
<dbReference type="EMBL" id="CM029041">
    <property type="protein sequence ID" value="KAG2625810.1"/>
    <property type="molecule type" value="Genomic_DNA"/>
</dbReference>
<comment type="caution">
    <text evidence="1">The sequence shown here is derived from an EMBL/GenBank/DDBJ whole genome shotgun (WGS) entry which is preliminary data.</text>
</comment>
<dbReference type="AlphaFoldDB" id="A0A8T0USV4"/>
<reference evidence="1" key="1">
    <citation type="submission" date="2020-05" db="EMBL/GenBank/DDBJ databases">
        <title>WGS assembly of Panicum virgatum.</title>
        <authorList>
            <person name="Lovell J.T."/>
            <person name="Jenkins J."/>
            <person name="Shu S."/>
            <person name="Juenger T.E."/>
            <person name="Schmutz J."/>
        </authorList>
    </citation>
    <scope>NUCLEOTIDE SEQUENCE</scope>
    <source>
        <strain evidence="1">AP13</strain>
    </source>
</reference>